<dbReference type="InterPro" id="IPR036412">
    <property type="entry name" value="HAD-like_sf"/>
</dbReference>
<dbReference type="Gene3D" id="3.40.50.1000">
    <property type="entry name" value="HAD superfamily/HAD-like"/>
    <property type="match status" value="1"/>
</dbReference>
<dbReference type="SUPFAM" id="SSF56784">
    <property type="entry name" value="HAD-like"/>
    <property type="match status" value="1"/>
</dbReference>
<dbReference type="InterPro" id="IPR006439">
    <property type="entry name" value="HAD-SF_hydro_IA"/>
</dbReference>
<dbReference type="NCBIfam" id="TIGR01549">
    <property type="entry name" value="HAD-SF-IA-v1"/>
    <property type="match status" value="1"/>
</dbReference>
<dbReference type="Proteomes" id="UP000678228">
    <property type="component" value="Unassembled WGS sequence"/>
</dbReference>
<keyword evidence="2" id="KW-0460">Magnesium</keyword>
<dbReference type="Pfam" id="PF00702">
    <property type="entry name" value="Hydrolase"/>
    <property type="match status" value="1"/>
</dbReference>
<dbReference type="PANTHER" id="PTHR43434:SF1">
    <property type="entry name" value="PHOSPHOGLYCOLATE PHOSPHATASE"/>
    <property type="match status" value="1"/>
</dbReference>
<sequence length="242" mass="26885">MTEIKGVLFDKDGTLIEFLELWRRIAFGLVTELVPSGNASRIREALLESIGLLNGEVQPTSILASGTTKDIATAFYPILIKERQSIPEPFHLWVEERILLLTKQNLDAVKPVTDLRTLLQKLKRKGLKIGVATADDIETTNLTFKLLGIDQLFDFVGTSDQYKKKPDPSMMKAFCQSVNLEPDQIVMVGDTAIDIAFAKNSKCGLSIGVKSGASQIDDLIDADYIIPSVKFLINDEDHFVWS</sequence>
<dbReference type="GO" id="GO:0006281">
    <property type="term" value="P:DNA repair"/>
    <property type="evidence" value="ECO:0007669"/>
    <property type="project" value="TreeGrafter"/>
</dbReference>
<evidence type="ECO:0000256" key="1">
    <source>
        <dbReference type="ARBA" id="ARBA00022801"/>
    </source>
</evidence>
<accession>A0A940WX02</accession>
<reference evidence="3" key="1">
    <citation type="submission" date="2021-03" db="EMBL/GenBank/DDBJ databases">
        <title>Bacillus suaedae sp. nov., isolated from Suaeda aralocaspica.</title>
        <authorList>
            <person name="Lei R.F.R."/>
        </authorList>
    </citation>
    <scope>NUCLEOTIDE SEQUENCE</scope>
    <source>
        <strain evidence="3">YZJH907-2</strain>
    </source>
</reference>
<evidence type="ECO:0000313" key="3">
    <source>
        <dbReference type="EMBL" id="MBP3953243.1"/>
    </source>
</evidence>
<gene>
    <name evidence="3" type="ORF">J7W16_19135</name>
</gene>
<keyword evidence="4" id="KW-1185">Reference proteome</keyword>
<keyword evidence="1 3" id="KW-0378">Hydrolase</keyword>
<dbReference type="NCBIfam" id="TIGR01509">
    <property type="entry name" value="HAD-SF-IA-v3"/>
    <property type="match status" value="1"/>
</dbReference>
<organism evidence="3 4">
    <name type="scientific">Halalkalibacter suaedae</name>
    <dbReference type="NCBI Taxonomy" id="2822140"/>
    <lineage>
        <taxon>Bacteria</taxon>
        <taxon>Bacillati</taxon>
        <taxon>Bacillota</taxon>
        <taxon>Bacilli</taxon>
        <taxon>Bacillales</taxon>
        <taxon>Bacillaceae</taxon>
        <taxon>Halalkalibacter</taxon>
    </lineage>
</organism>
<evidence type="ECO:0000313" key="4">
    <source>
        <dbReference type="Proteomes" id="UP000678228"/>
    </source>
</evidence>
<dbReference type="SFLD" id="SFLDG01129">
    <property type="entry name" value="C1.5:_HAD__Beta-PGM__Phosphata"/>
    <property type="match status" value="1"/>
</dbReference>
<dbReference type="EMBL" id="JAGKSQ010000011">
    <property type="protein sequence ID" value="MBP3953243.1"/>
    <property type="molecule type" value="Genomic_DNA"/>
</dbReference>
<dbReference type="PANTHER" id="PTHR43434">
    <property type="entry name" value="PHOSPHOGLYCOLATE PHOSPHATASE"/>
    <property type="match status" value="1"/>
</dbReference>
<dbReference type="InterPro" id="IPR023214">
    <property type="entry name" value="HAD_sf"/>
</dbReference>
<dbReference type="InterPro" id="IPR050155">
    <property type="entry name" value="HAD-like_hydrolase_sf"/>
</dbReference>
<comment type="caution">
    <text evidence="3">The sequence shown here is derived from an EMBL/GenBank/DDBJ whole genome shotgun (WGS) entry which is preliminary data.</text>
</comment>
<dbReference type="GO" id="GO:0008967">
    <property type="term" value="F:phosphoglycolate phosphatase activity"/>
    <property type="evidence" value="ECO:0007669"/>
    <property type="project" value="TreeGrafter"/>
</dbReference>
<dbReference type="SFLD" id="SFLDS00003">
    <property type="entry name" value="Haloacid_Dehalogenase"/>
    <property type="match status" value="1"/>
</dbReference>
<protein>
    <submittedName>
        <fullName evidence="3">HAD family hydrolase</fullName>
    </submittedName>
</protein>
<dbReference type="GO" id="GO:0005829">
    <property type="term" value="C:cytosol"/>
    <property type="evidence" value="ECO:0007669"/>
    <property type="project" value="TreeGrafter"/>
</dbReference>
<name>A0A940WX02_9BACI</name>
<dbReference type="AlphaFoldDB" id="A0A940WX02"/>
<evidence type="ECO:0000256" key="2">
    <source>
        <dbReference type="ARBA" id="ARBA00022842"/>
    </source>
</evidence>
<dbReference type="RefSeq" id="WP_210599101.1">
    <property type="nucleotide sequence ID" value="NZ_JAGKSQ010000011.1"/>
</dbReference>
<proteinExistence type="predicted"/>